<proteinExistence type="predicted"/>
<evidence type="ECO:0000313" key="3">
    <source>
        <dbReference type="Proteomes" id="UP000014174"/>
    </source>
</evidence>
<accession>R9GVL2</accession>
<feature type="transmembrane region" description="Helical" evidence="1">
    <location>
        <begin position="53"/>
        <end position="74"/>
    </location>
</feature>
<reference evidence="2 3" key="1">
    <citation type="journal article" date="2013" name="Genome Announc.">
        <title>Draft Genome Sequence of Arcticibacter svalbardensis Strain MN12-7T, a Member of the Family Sphingobacteriaceae Isolated from an Arctic Soil Sample.</title>
        <authorList>
            <person name="Shivaji S."/>
            <person name="Ara S."/>
            <person name="Prasad S."/>
            <person name="Manasa B.P."/>
            <person name="Begum Z."/>
            <person name="Singh A."/>
            <person name="Kumar Pinnaka A."/>
        </authorList>
    </citation>
    <scope>NUCLEOTIDE SEQUENCE [LARGE SCALE GENOMIC DNA]</scope>
    <source>
        <strain evidence="2 3">MN12-7</strain>
    </source>
</reference>
<keyword evidence="1" id="KW-0472">Membrane</keyword>
<dbReference type="eggNOG" id="ENOG5032S8I">
    <property type="taxonomic scope" value="Bacteria"/>
</dbReference>
<dbReference type="Proteomes" id="UP000014174">
    <property type="component" value="Unassembled WGS sequence"/>
</dbReference>
<dbReference type="RefSeq" id="WP_016197102.1">
    <property type="nucleotide sequence ID" value="NZ_AQPN01000139.1"/>
</dbReference>
<keyword evidence="1" id="KW-0812">Transmembrane</keyword>
<keyword evidence="3" id="KW-1185">Reference proteome</keyword>
<sequence>MEWWQAFKDWFLSLGGKYNVNPFIFGAIYLGAIPFFFACLYWTVKNIRNKKSIFLPVLLTGFFFVSAYLYLILVGKNIPVWVYVFIAIMIIYGVYSAIGKVRSKIK</sequence>
<comment type="caution">
    <text evidence="2">The sequence shown here is derived from an EMBL/GenBank/DDBJ whole genome shotgun (WGS) entry which is preliminary data.</text>
</comment>
<dbReference type="AlphaFoldDB" id="R9GVL2"/>
<feature type="transmembrane region" description="Helical" evidence="1">
    <location>
        <begin position="20"/>
        <end position="41"/>
    </location>
</feature>
<name>R9GVL2_9SPHI</name>
<feature type="transmembrane region" description="Helical" evidence="1">
    <location>
        <begin position="80"/>
        <end position="98"/>
    </location>
</feature>
<dbReference type="EMBL" id="AQPN01000139">
    <property type="protein sequence ID" value="EOR92979.1"/>
    <property type="molecule type" value="Genomic_DNA"/>
</dbReference>
<protein>
    <submittedName>
        <fullName evidence="2">Uncharacterized protein</fullName>
    </submittedName>
</protein>
<evidence type="ECO:0000256" key="1">
    <source>
        <dbReference type="SAM" id="Phobius"/>
    </source>
</evidence>
<gene>
    <name evidence="2" type="ORF">ADIARSV_3877</name>
</gene>
<organism evidence="2 3">
    <name type="scientific">Arcticibacter svalbardensis MN12-7</name>
    <dbReference type="NCBI Taxonomy" id="1150600"/>
    <lineage>
        <taxon>Bacteria</taxon>
        <taxon>Pseudomonadati</taxon>
        <taxon>Bacteroidota</taxon>
        <taxon>Sphingobacteriia</taxon>
        <taxon>Sphingobacteriales</taxon>
        <taxon>Sphingobacteriaceae</taxon>
        <taxon>Arcticibacter</taxon>
    </lineage>
</organism>
<dbReference type="STRING" id="1150600.ADIARSV_3877"/>
<dbReference type="OrthoDB" id="7408546at2"/>
<evidence type="ECO:0000313" key="2">
    <source>
        <dbReference type="EMBL" id="EOR92979.1"/>
    </source>
</evidence>
<keyword evidence="1" id="KW-1133">Transmembrane helix</keyword>